<evidence type="ECO:0000256" key="2">
    <source>
        <dbReference type="ARBA" id="ARBA00003921"/>
    </source>
</evidence>
<keyword evidence="12 24" id="KW-0460">Magnesium</keyword>
<dbReference type="PROSITE" id="PS00843">
    <property type="entry name" value="DALA_DALA_LIGASE_1"/>
    <property type="match status" value="1"/>
</dbReference>
<evidence type="ECO:0000259" key="26">
    <source>
        <dbReference type="PROSITE" id="PS50975"/>
    </source>
</evidence>
<dbReference type="Proteomes" id="UP000247978">
    <property type="component" value="Unassembled WGS sequence"/>
</dbReference>
<comment type="cofactor">
    <cofactor evidence="24">
        <name>Mg(2+)</name>
        <dbReference type="ChEBI" id="CHEBI:18420"/>
    </cofactor>
    <cofactor evidence="24">
        <name>Mn(2+)</name>
        <dbReference type="ChEBI" id="CHEBI:29035"/>
    </cofactor>
    <text evidence="24">Binds 2 magnesium or manganese ions per subunit.</text>
</comment>
<evidence type="ECO:0000313" key="28">
    <source>
        <dbReference type="Proteomes" id="UP000247978"/>
    </source>
</evidence>
<dbReference type="GO" id="GO:0071555">
    <property type="term" value="P:cell wall organization"/>
    <property type="evidence" value="ECO:0007669"/>
    <property type="project" value="UniProtKB-KW"/>
</dbReference>
<evidence type="ECO:0000256" key="4">
    <source>
        <dbReference type="ARBA" id="ARBA00004752"/>
    </source>
</evidence>
<dbReference type="InterPro" id="IPR016185">
    <property type="entry name" value="PreATP-grasp_dom_sf"/>
</dbReference>
<evidence type="ECO:0000256" key="5">
    <source>
        <dbReference type="ARBA" id="ARBA00010871"/>
    </source>
</evidence>
<dbReference type="HAMAP" id="MF_00047">
    <property type="entry name" value="Dala_Dala_lig"/>
    <property type="match status" value="1"/>
</dbReference>
<dbReference type="InterPro" id="IPR011127">
    <property type="entry name" value="Dala_Dala_lig_N"/>
</dbReference>
<evidence type="ECO:0000256" key="16">
    <source>
        <dbReference type="ARBA" id="ARBA00023316"/>
    </source>
</evidence>
<dbReference type="EC" id="6.3.2.4" evidence="6 22"/>
<keyword evidence="10 25" id="KW-0547">Nucleotide-binding</keyword>
<dbReference type="FunFam" id="3.30.1490.20:FF:000007">
    <property type="entry name" value="D-alanine--D-alanine ligase"/>
    <property type="match status" value="1"/>
</dbReference>
<keyword evidence="11 25" id="KW-0067">ATP-binding</keyword>
<dbReference type="GO" id="GO:0046872">
    <property type="term" value="F:metal ion binding"/>
    <property type="evidence" value="ECO:0007669"/>
    <property type="project" value="UniProtKB-KW"/>
</dbReference>
<gene>
    <name evidence="22" type="primary">ddl</name>
    <name evidence="27" type="ORF">DFR56_11351</name>
</gene>
<reference evidence="27 28" key="1">
    <citation type="submission" date="2018-05" db="EMBL/GenBank/DDBJ databases">
        <title>Genomic Encyclopedia of Type Strains, Phase IV (KMG-IV): sequencing the most valuable type-strain genomes for metagenomic binning, comparative biology and taxonomic classification.</title>
        <authorList>
            <person name="Goeker M."/>
        </authorList>
    </citation>
    <scope>NUCLEOTIDE SEQUENCE [LARGE SCALE GENOMIC DNA]</scope>
    <source>
        <strain evidence="27 28">DSM 28556</strain>
    </source>
</reference>
<dbReference type="UniPathway" id="UPA00219"/>
<name>A0A2V3VSE4_9BACI</name>
<comment type="catalytic activity">
    <reaction evidence="17 22">
        <text>2 D-alanine + ATP = D-alanyl-D-alanine + ADP + phosphate + H(+)</text>
        <dbReference type="Rhea" id="RHEA:11224"/>
        <dbReference type="ChEBI" id="CHEBI:15378"/>
        <dbReference type="ChEBI" id="CHEBI:30616"/>
        <dbReference type="ChEBI" id="CHEBI:43474"/>
        <dbReference type="ChEBI" id="CHEBI:57416"/>
        <dbReference type="ChEBI" id="CHEBI:57822"/>
        <dbReference type="ChEBI" id="CHEBI:456216"/>
        <dbReference type="EC" id="6.3.2.4"/>
    </reaction>
</comment>
<comment type="pathway">
    <text evidence="18">Glycan biosynthesis.</text>
</comment>
<evidence type="ECO:0000256" key="11">
    <source>
        <dbReference type="ARBA" id="ARBA00022840"/>
    </source>
</evidence>
<accession>A0A2V3VSE4</accession>
<evidence type="ECO:0000256" key="10">
    <source>
        <dbReference type="ARBA" id="ARBA00022741"/>
    </source>
</evidence>
<dbReference type="InterPro" id="IPR011095">
    <property type="entry name" value="Dala_Dala_lig_C"/>
</dbReference>
<feature type="domain" description="ATP-grasp" evidence="26">
    <location>
        <begin position="133"/>
        <end position="340"/>
    </location>
</feature>
<protein>
    <recommendedName>
        <fullName evidence="19 22">D-alanine--D-alanine ligase</fullName>
        <ecNumber evidence="6 22">6.3.2.4</ecNumber>
    </recommendedName>
    <alternativeName>
        <fullName evidence="21 22">D-Ala-D-Ala ligase</fullName>
    </alternativeName>
    <alternativeName>
        <fullName evidence="20 22">D-alanylalanine synthetase</fullName>
    </alternativeName>
</protein>
<dbReference type="GO" id="GO:0008716">
    <property type="term" value="F:D-alanine-D-alanine ligase activity"/>
    <property type="evidence" value="ECO:0007669"/>
    <property type="project" value="UniProtKB-UniRule"/>
</dbReference>
<evidence type="ECO:0000256" key="9">
    <source>
        <dbReference type="ARBA" id="ARBA00022723"/>
    </source>
</evidence>
<evidence type="ECO:0000256" key="25">
    <source>
        <dbReference type="PROSITE-ProRule" id="PRU00409"/>
    </source>
</evidence>
<evidence type="ECO:0000256" key="17">
    <source>
        <dbReference type="ARBA" id="ARBA00047614"/>
    </source>
</evidence>
<evidence type="ECO:0000256" key="12">
    <source>
        <dbReference type="ARBA" id="ARBA00022842"/>
    </source>
</evidence>
<evidence type="ECO:0000256" key="20">
    <source>
        <dbReference type="ARBA" id="ARBA00076288"/>
    </source>
</evidence>
<dbReference type="OrthoDB" id="9813261at2"/>
<feature type="active site" evidence="23">
    <location>
        <position position="182"/>
    </location>
</feature>
<feature type="binding site" evidence="24">
    <location>
        <position position="308"/>
    </location>
    <ligand>
        <name>Mg(2+)</name>
        <dbReference type="ChEBI" id="CHEBI:18420"/>
        <label>2</label>
    </ligand>
</feature>
<dbReference type="PANTHER" id="PTHR23132:SF25">
    <property type="entry name" value="D-ALANINE--D-ALANINE LIGASE A"/>
    <property type="match status" value="1"/>
</dbReference>
<sequence length="359" mass="41273">MKKQVYVLYGGKSAEHQVSIDSALNVLNELNKQLYDVFAVYITEDGKWNKPFQVGSKRLEREQIMKETELEVRASIHQFFQNSFDSNSIIFPVLHGTFGEDGKLQGMLEMLDLPYVGNGVNAAAVGMDKVMSKQLFATNDIPQTPYIYFTKELFLHREEYYLNLIKSKIHFPCYVKPANMGSSVGISYCQNKLELERAIGEAFLYDDKILIEKEIVGKEVIIGVTGNNHQLTCSLAGEWKREQQFFDYEDKYLDENLTPQIPALIHTETYEQICDYAKQAYTALGGTGLMRIDFFITDEQKIYLNEVNTLPGFTTYSMFPVLIEKTEGLSYSELLDRLIKLGFQAYENRNTLQYRRVSV</sequence>
<evidence type="ECO:0000256" key="21">
    <source>
        <dbReference type="ARBA" id="ARBA00077154"/>
    </source>
</evidence>
<evidence type="ECO:0000256" key="8">
    <source>
        <dbReference type="ARBA" id="ARBA00022598"/>
    </source>
</evidence>
<keyword evidence="13 22" id="KW-0133">Cell shape</keyword>
<dbReference type="GO" id="GO:0005829">
    <property type="term" value="C:cytosol"/>
    <property type="evidence" value="ECO:0007669"/>
    <property type="project" value="TreeGrafter"/>
</dbReference>
<evidence type="ECO:0000313" key="27">
    <source>
        <dbReference type="EMBL" id="PXW84807.1"/>
    </source>
</evidence>
<dbReference type="PANTHER" id="PTHR23132">
    <property type="entry name" value="D-ALANINE--D-ALANINE LIGASE"/>
    <property type="match status" value="1"/>
</dbReference>
<dbReference type="Pfam" id="PF01820">
    <property type="entry name" value="Dala_Dala_lig_N"/>
    <property type="match status" value="1"/>
</dbReference>
<comment type="cofactor">
    <cofactor evidence="1">
        <name>Mn(2+)</name>
        <dbReference type="ChEBI" id="CHEBI:29035"/>
    </cofactor>
</comment>
<feature type="binding site" evidence="24">
    <location>
        <position position="306"/>
    </location>
    <ligand>
        <name>Mg(2+)</name>
        <dbReference type="ChEBI" id="CHEBI:18420"/>
        <label>2</label>
    </ligand>
</feature>
<organism evidence="27 28">
    <name type="scientific">Pseudogracilibacillus auburnensis</name>
    <dbReference type="NCBI Taxonomy" id="1494959"/>
    <lineage>
        <taxon>Bacteria</taxon>
        <taxon>Bacillati</taxon>
        <taxon>Bacillota</taxon>
        <taxon>Bacilli</taxon>
        <taxon>Bacillales</taxon>
        <taxon>Bacillaceae</taxon>
        <taxon>Pseudogracilibacillus</taxon>
    </lineage>
</organism>
<evidence type="ECO:0000256" key="13">
    <source>
        <dbReference type="ARBA" id="ARBA00022960"/>
    </source>
</evidence>
<evidence type="ECO:0000256" key="7">
    <source>
        <dbReference type="ARBA" id="ARBA00022490"/>
    </source>
</evidence>
<dbReference type="RefSeq" id="WP_110396488.1">
    <property type="nucleotide sequence ID" value="NZ_JBHUHB010000001.1"/>
</dbReference>
<comment type="function">
    <text evidence="2 22">Cell wall formation.</text>
</comment>
<feature type="active site" evidence="23">
    <location>
        <position position="15"/>
    </location>
</feature>
<feature type="active site" evidence="23">
    <location>
        <position position="317"/>
    </location>
</feature>
<keyword evidence="15 24" id="KW-0464">Manganese</keyword>
<evidence type="ECO:0000256" key="6">
    <source>
        <dbReference type="ARBA" id="ARBA00012216"/>
    </source>
</evidence>
<evidence type="ECO:0000256" key="3">
    <source>
        <dbReference type="ARBA" id="ARBA00004496"/>
    </source>
</evidence>
<dbReference type="GO" id="GO:0008360">
    <property type="term" value="P:regulation of cell shape"/>
    <property type="evidence" value="ECO:0007669"/>
    <property type="project" value="UniProtKB-KW"/>
</dbReference>
<dbReference type="EMBL" id="QJJQ01000013">
    <property type="protein sequence ID" value="PXW84807.1"/>
    <property type="molecule type" value="Genomic_DNA"/>
</dbReference>
<comment type="subcellular location">
    <subcellularLocation>
        <location evidence="3 22">Cytoplasm</location>
    </subcellularLocation>
</comment>
<keyword evidence="9 24" id="KW-0479">Metal-binding</keyword>
<dbReference type="NCBIfam" id="NF002528">
    <property type="entry name" value="PRK01966.1-4"/>
    <property type="match status" value="1"/>
</dbReference>
<dbReference type="InterPro" id="IPR005905">
    <property type="entry name" value="D_ala_D_ala"/>
</dbReference>
<dbReference type="InterPro" id="IPR011761">
    <property type="entry name" value="ATP-grasp"/>
</dbReference>
<comment type="similarity">
    <text evidence="5 22">Belongs to the D-alanine--D-alanine ligase family.</text>
</comment>
<keyword evidence="7 22" id="KW-0963">Cytoplasm</keyword>
<keyword evidence="14 22" id="KW-0573">Peptidoglycan synthesis</keyword>
<dbReference type="Gene3D" id="3.40.50.20">
    <property type="match status" value="1"/>
</dbReference>
<evidence type="ECO:0000256" key="22">
    <source>
        <dbReference type="HAMAP-Rule" id="MF_00047"/>
    </source>
</evidence>
<dbReference type="GO" id="GO:0005524">
    <property type="term" value="F:ATP binding"/>
    <property type="evidence" value="ECO:0007669"/>
    <property type="project" value="UniProtKB-UniRule"/>
</dbReference>
<keyword evidence="16 22" id="KW-0961">Cell wall biogenesis/degradation</keyword>
<comment type="pathway">
    <text evidence="4 22">Cell wall biogenesis; peptidoglycan biosynthesis.</text>
</comment>
<keyword evidence="28" id="KW-1185">Reference proteome</keyword>
<evidence type="ECO:0000256" key="18">
    <source>
        <dbReference type="ARBA" id="ARBA00060592"/>
    </source>
</evidence>
<evidence type="ECO:0000256" key="14">
    <source>
        <dbReference type="ARBA" id="ARBA00022984"/>
    </source>
</evidence>
<evidence type="ECO:0000256" key="24">
    <source>
        <dbReference type="PIRSR" id="PIRSR039102-3"/>
    </source>
</evidence>
<comment type="caution">
    <text evidence="27">The sequence shown here is derived from an EMBL/GenBank/DDBJ whole genome shotgun (WGS) entry which is preliminary data.</text>
</comment>
<dbReference type="PROSITE" id="PS50975">
    <property type="entry name" value="ATP_GRASP"/>
    <property type="match status" value="1"/>
</dbReference>
<dbReference type="GO" id="GO:0009252">
    <property type="term" value="P:peptidoglycan biosynthetic process"/>
    <property type="evidence" value="ECO:0007669"/>
    <property type="project" value="UniProtKB-UniRule"/>
</dbReference>
<feature type="binding site" evidence="24">
    <location>
        <position position="293"/>
    </location>
    <ligand>
        <name>Mg(2+)</name>
        <dbReference type="ChEBI" id="CHEBI:18420"/>
        <label>1</label>
    </ligand>
</feature>
<dbReference type="SUPFAM" id="SSF52440">
    <property type="entry name" value="PreATP-grasp domain"/>
    <property type="match status" value="1"/>
</dbReference>
<dbReference type="SUPFAM" id="SSF56059">
    <property type="entry name" value="Glutathione synthetase ATP-binding domain-like"/>
    <property type="match status" value="1"/>
</dbReference>
<evidence type="ECO:0000256" key="19">
    <source>
        <dbReference type="ARBA" id="ARBA00068427"/>
    </source>
</evidence>
<evidence type="ECO:0000256" key="15">
    <source>
        <dbReference type="ARBA" id="ARBA00023211"/>
    </source>
</evidence>
<dbReference type="Gene3D" id="3.30.1490.20">
    <property type="entry name" value="ATP-grasp fold, A domain"/>
    <property type="match status" value="1"/>
</dbReference>
<dbReference type="PIRSF" id="PIRSF039102">
    <property type="entry name" value="Ddl/VanB"/>
    <property type="match status" value="1"/>
</dbReference>
<dbReference type="AlphaFoldDB" id="A0A2V3VSE4"/>
<feature type="binding site" evidence="24">
    <location>
        <position position="306"/>
    </location>
    <ligand>
        <name>Mg(2+)</name>
        <dbReference type="ChEBI" id="CHEBI:18420"/>
        <label>1</label>
    </ligand>
</feature>
<dbReference type="NCBIfam" id="TIGR01205">
    <property type="entry name" value="D_ala_D_alaTIGR"/>
    <property type="match status" value="1"/>
</dbReference>
<evidence type="ECO:0000256" key="23">
    <source>
        <dbReference type="PIRSR" id="PIRSR039102-1"/>
    </source>
</evidence>
<proteinExistence type="inferred from homology"/>
<evidence type="ECO:0000256" key="1">
    <source>
        <dbReference type="ARBA" id="ARBA00001936"/>
    </source>
</evidence>
<dbReference type="InterPro" id="IPR013815">
    <property type="entry name" value="ATP_grasp_subdomain_1"/>
</dbReference>
<keyword evidence="8 22" id="KW-0436">Ligase</keyword>
<dbReference type="Gene3D" id="3.30.470.20">
    <property type="entry name" value="ATP-grasp fold, B domain"/>
    <property type="match status" value="1"/>
</dbReference>
<dbReference type="Pfam" id="PF07478">
    <property type="entry name" value="Dala_Dala_lig_C"/>
    <property type="match status" value="1"/>
</dbReference>
<dbReference type="InterPro" id="IPR000291">
    <property type="entry name" value="D-Ala_lig_Van_CS"/>
</dbReference>